<organism evidence="1 2">
    <name type="scientific">Fictibacillus fluitans</name>
    <dbReference type="NCBI Taxonomy" id="3058422"/>
    <lineage>
        <taxon>Bacteria</taxon>
        <taxon>Bacillati</taxon>
        <taxon>Bacillota</taxon>
        <taxon>Bacilli</taxon>
        <taxon>Bacillales</taxon>
        <taxon>Fictibacillaceae</taxon>
        <taxon>Fictibacillus</taxon>
    </lineage>
</organism>
<dbReference type="EMBL" id="JAUHTR010000002">
    <property type="protein sequence ID" value="MDN4523910.1"/>
    <property type="molecule type" value="Genomic_DNA"/>
</dbReference>
<keyword evidence="2" id="KW-1185">Reference proteome</keyword>
<dbReference type="SUPFAM" id="SSF81301">
    <property type="entry name" value="Nucleotidyltransferase"/>
    <property type="match status" value="1"/>
</dbReference>
<protein>
    <submittedName>
        <fullName evidence="1">Nucleotidyltransferase</fullName>
    </submittedName>
</protein>
<comment type="caution">
    <text evidence="1">The sequence shown here is derived from an EMBL/GenBank/DDBJ whole genome shotgun (WGS) entry which is preliminary data.</text>
</comment>
<dbReference type="Proteomes" id="UP001172721">
    <property type="component" value="Unassembled WGS sequence"/>
</dbReference>
<accession>A0ABT8HTW0</accession>
<dbReference type="InterPro" id="IPR043519">
    <property type="entry name" value="NT_sf"/>
</dbReference>
<dbReference type="RefSeq" id="WP_301164966.1">
    <property type="nucleotide sequence ID" value="NZ_JAUHTR010000002.1"/>
</dbReference>
<name>A0ABT8HTW0_9BACL</name>
<evidence type="ECO:0000313" key="2">
    <source>
        <dbReference type="Proteomes" id="UP001172721"/>
    </source>
</evidence>
<evidence type="ECO:0000313" key="1">
    <source>
        <dbReference type="EMBL" id="MDN4523910.1"/>
    </source>
</evidence>
<gene>
    <name evidence="1" type="ORF">QYB97_05455</name>
</gene>
<reference evidence="1" key="1">
    <citation type="submission" date="2023-07" db="EMBL/GenBank/DDBJ databases">
        <title>Fictibacillus sp. isolated from freshwater pond.</title>
        <authorList>
            <person name="Kirdat K."/>
            <person name="Bhat A."/>
            <person name="Mourya A."/>
            <person name="Yadav A."/>
        </authorList>
    </citation>
    <scope>NUCLEOTIDE SEQUENCE</scope>
    <source>
        <strain evidence="1">NE201</strain>
    </source>
</reference>
<dbReference type="Gene3D" id="3.30.460.10">
    <property type="entry name" value="Beta Polymerase, domain 2"/>
    <property type="match status" value="1"/>
</dbReference>
<sequence length="281" mass="32637">MTYIKNIGRFCLMNDNGYIINDSHLEKVKPEFYKVIEEVVENYQKHLGSDLHSVYIRGSVPRGLGIYGVSDIDTIAITNRETNDIDLKWVDKAENDLNRKYDCIKGVEFSFYYIEDIIETINFSIIPFMIKTHSICVYGEDIAAQLPNYKADKTLGNQHLVNLKNQIKQAKEDLAGNDDKEDILDCCTWIMKIIVRAGLALVIDKEKQYTRDLYPAHKIFSKYYPDKESEMKQAVKYAINPTENRNVIINFLDNMGTWMINQADIWLQVHNPQKVSNMKMM</sequence>
<proteinExistence type="predicted"/>